<dbReference type="InterPro" id="IPR016181">
    <property type="entry name" value="Acyl_CoA_acyltransferase"/>
</dbReference>
<keyword evidence="2" id="KW-1185">Reference proteome</keyword>
<dbReference type="Proteomes" id="UP000001880">
    <property type="component" value="Chromosome"/>
</dbReference>
<dbReference type="OrthoDB" id="510922at2"/>
<evidence type="ECO:0000313" key="1">
    <source>
        <dbReference type="EMBL" id="ACY14308.1"/>
    </source>
</evidence>
<dbReference type="eggNOG" id="COG0454">
    <property type="taxonomic scope" value="Bacteria"/>
</dbReference>
<organism evidence="1 2">
    <name type="scientific">Haliangium ochraceum (strain DSM 14365 / JCM 11303 / SMP-2)</name>
    <dbReference type="NCBI Taxonomy" id="502025"/>
    <lineage>
        <taxon>Bacteria</taxon>
        <taxon>Pseudomonadati</taxon>
        <taxon>Myxococcota</taxon>
        <taxon>Polyangia</taxon>
        <taxon>Haliangiales</taxon>
        <taxon>Kofleriaceae</taxon>
        <taxon>Haliangium</taxon>
    </lineage>
</organism>
<reference evidence="1 2" key="1">
    <citation type="journal article" date="2010" name="Stand. Genomic Sci.">
        <title>Complete genome sequence of Haliangium ochraceum type strain (SMP-2).</title>
        <authorList>
            <consortium name="US DOE Joint Genome Institute (JGI-PGF)"/>
            <person name="Ivanova N."/>
            <person name="Daum C."/>
            <person name="Lang E."/>
            <person name="Abt B."/>
            <person name="Kopitz M."/>
            <person name="Saunders E."/>
            <person name="Lapidus A."/>
            <person name="Lucas S."/>
            <person name="Glavina Del Rio T."/>
            <person name="Nolan M."/>
            <person name="Tice H."/>
            <person name="Copeland A."/>
            <person name="Cheng J.F."/>
            <person name="Chen F."/>
            <person name="Bruce D."/>
            <person name="Goodwin L."/>
            <person name="Pitluck S."/>
            <person name="Mavromatis K."/>
            <person name="Pati A."/>
            <person name="Mikhailova N."/>
            <person name="Chen A."/>
            <person name="Palaniappan K."/>
            <person name="Land M."/>
            <person name="Hauser L."/>
            <person name="Chang Y.J."/>
            <person name="Jeffries C.D."/>
            <person name="Detter J.C."/>
            <person name="Brettin T."/>
            <person name="Rohde M."/>
            <person name="Goker M."/>
            <person name="Bristow J."/>
            <person name="Markowitz V."/>
            <person name="Eisen J.A."/>
            <person name="Hugenholtz P."/>
            <person name="Kyrpides N.C."/>
            <person name="Klenk H.P."/>
        </authorList>
    </citation>
    <scope>NUCLEOTIDE SEQUENCE [LARGE SCALE GENOMIC DNA]</scope>
    <source>
        <strain evidence="2">DSM 14365 / CIP 107738 / JCM 11303 / AJ 13395 / SMP-2</strain>
    </source>
</reference>
<evidence type="ECO:0000313" key="2">
    <source>
        <dbReference type="Proteomes" id="UP000001880"/>
    </source>
</evidence>
<dbReference type="SUPFAM" id="SSF55729">
    <property type="entry name" value="Acyl-CoA N-acyltransferases (Nat)"/>
    <property type="match status" value="1"/>
</dbReference>
<name>D0LXV3_HALO1</name>
<dbReference type="EMBL" id="CP001804">
    <property type="protein sequence ID" value="ACY14308.1"/>
    <property type="molecule type" value="Genomic_DNA"/>
</dbReference>
<dbReference type="STRING" id="502025.Hoch_1759"/>
<evidence type="ECO:0008006" key="3">
    <source>
        <dbReference type="Google" id="ProtNLM"/>
    </source>
</evidence>
<dbReference type="Gene3D" id="3.40.630.30">
    <property type="match status" value="1"/>
</dbReference>
<gene>
    <name evidence="1" type="ordered locus">Hoch_1759</name>
</gene>
<protein>
    <recommendedName>
        <fullName evidence="3">N-acetyltransferase domain-containing protein</fullName>
    </recommendedName>
</protein>
<accession>D0LXV3</accession>
<dbReference type="RefSeq" id="WP_012826916.1">
    <property type="nucleotide sequence ID" value="NC_013440.1"/>
</dbReference>
<dbReference type="KEGG" id="hoh:Hoch_1759"/>
<sequence>MDPIESLETNSELSFRVADISHLDAILDEFYRGRLEPGPLFNATGVTQADVVPVATSWLEHMLPQRLTMLAFDGDRIVGMAMGEDFANPWSSAGVTLSPAMAPCVAFLDQITREYHAAQTPPPQHTVNLVVLKVRKEYSGAHVSKTIVVQGVPILRERGFRKLIGMLSGSKSQYLAGSRFGFKLEHELRYKDFEYQGRRPFAGITDTESMKVMALRLA</sequence>
<dbReference type="HOGENOM" id="CLU_1265474_0_0_7"/>
<proteinExistence type="predicted"/>
<dbReference type="AlphaFoldDB" id="D0LXV3"/>